<organism evidence="1 2">
    <name type="scientific">Dreissena polymorpha</name>
    <name type="common">Zebra mussel</name>
    <name type="synonym">Mytilus polymorpha</name>
    <dbReference type="NCBI Taxonomy" id="45954"/>
    <lineage>
        <taxon>Eukaryota</taxon>
        <taxon>Metazoa</taxon>
        <taxon>Spiralia</taxon>
        <taxon>Lophotrochozoa</taxon>
        <taxon>Mollusca</taxon>
        <taxon>Bivalvia</taxon>
        <taxon>Autobranchia</taxon>
        <taxon>Heteroconchia</taxon>
        <taxon>Euheterodonta</taxon>
        <taxon>Imparidentia</taxon>
        <taxon>Neoheterodontei</taxon>
        <taxon>Myida</taxon>
        <taxon>Dreissenoidea</taxon>
        <taxon>Dreissenidae</taxon>
        <taxon>Dreissena</taxon>
    </lineage>
</organism>
<proteinExistence type="predicted"/>
<evidence type="ECO:0000313" key="2">
    <source>
        <dbReference type="Proteomes" id="UP000828390"/>
    </source>
</evidence>
<comment type="caution">
    <text evidence="1">The sequence shown here is derived from an EMBL/GenBank/DDBJ whole genome shotgun (WGS) entry which is preliminary data.</text>
</comment>
<evidence type="ECO:0000313" key="1">
    <source>
        <dbReference type="EMBL" id="KAH3879693.1"/>
    </source>
</evidence>
<gene>
    <name evidence="1" type="ORF">DPMN_003599</name>
</gene>
<dbReference type="EMBL" id="JAIWYP010000001">
    <property type="protein sequence ID" value="KAH3879693.1"/>
    <property type="molecule type" value="Genomic_DNA"/>
</dbReference>
<name>A0A9D4MM30_DREPO</name>
<reference evidence="1" key="2">
    <citation type="submission" date="2020-11" db="EMBL/GenBank/DDBJ databases">
        <authorList>
            <person name="McCartney M.A."/>
            <person name="Auch B."/>
            <person name="Kono T."/>
            <person name="Mallez S."/>
            <person name="Becker A."/>
            <person name="Gohl D.M."/>
            <person name="Silverstein K.A.T."/>
            <person name="Koren S."/>
            <person name="Bechman K.B."/>
            <person name="Herman A."/>
            <person name="Abrahante J.E."/>
            <person name="Garbe J."/>
        </authorList>
    </citation>
    <scope>NUCLEOTIDE SEQUENCE</scope>
    <source>
        <strain evidence="1">Duluth1</strain>
        <tissue evidence="1">Whole animal</tissue>
    </source>
</reference>
<keyword evidence="2" id="KW-1185">Reference proteome</keyword>
<dbReference type="AlphaFoldDB" id="A0A9D4MM30"/>
<reference evidence="1" key="1">
    <citation type="journal article" date="2019" name="bioRxiv">
        <title>The Genome of the Zebra Mussel, Dreissena polymorpha: A Resource for Invasive Species Research.</title>
        <authorList>
            <person name="McCartney M.A."/>
            <person name="Auch B."/>
            <person name="Kono T."/>
            <person name="Mallez S."/>
            <person name="Zhang Y."/>
            <person name="Obille A."/>
            <person name="Becker A."/>
            <person name="Abrahante J.E."/>
            <person name="Garbe J."/>
            <person name="Badalamenti J.P."/>
            <person name="Herman A."/>
            <person name="Mangelson H."/>
            <person name="Liachko I."/>
            <person name="Sullivan S."/>
            <person name="Sone E.D."/>
            <person name="Koren S."/>
            <person name="Silverstein K.A.T."/>
            <person name="Beckman K.B."/>
            <person name="Gohl D.M."/>
        </authorList>
    </citation>
    <scope>NUCLEOTIDE SEQUENCE</scope>
    <source>
        <strain evidence="1">Duluth1</strain>
        <tissue evidence="1">Whole animal</tissue>
    </source>
</reference>
<sequence length="70" mass="7370">MYLMLVGGMPAGSSGATGSDKQQNVLNNGVVDISTTPRAGLIKIGAKSSLAFEIQEFNDPVLEIFKILKS</sequence>
<accession>A0A9D4MM30</accession>
<dbReference type="Proteomes" id="UP000828390">
    <property type="component" value="Unassembled WGS sequence"/>
</dbReference>
<protein>
    <submittedName>
        <fullName evidence="1">Uncharacterized protein</fullName>
    </submittedName>
</protein>